<dbReference type="Proteomes" id="UP000824264">
    <property type="component" value="Unassembled WGS sequence"/>
</dbReference>
<dbReference type="AlphaFoldDB" id="A0A9D1R0L4"/>
<dbReference type="InterPro" id="IPR036291">
    <property type="entry name" value="NAD(P)-bd_dom_sf"/>
</dbReference>
<comment type="caution">
    <text evidence="2">The sequence shown here is derived from an EMBL/GenBank/DDBJ whole genome shotgun (WGS) entry which is preliminary data.</text>
</comment>
<dbReference type="EMBL" id="DXGI01000240">
    <property type="protein sequence ID" value="HIW78760.1"/>
    <property type="molecule type" value="Genomic_DNA"/>
</dbReference>
<organism evidence="2 3">
    <name type="scientific">Candidatus Bilophila faecipullorum</name>
    <dbReference type="NCBI Taxonomy" id="2838482"/>
    <lineage>
        <taxon>Bacteria</taxon>
        <taxon>Pseudomonadati</taxon>
        <taxon>Thermodesulfobacteriota</taxon>
        <taxon>Desulfovibrionia</taxon>
        <taxon>Desulfovibrionales</taxon>
        <taxon>Desulfovibrionaceae</taxon>
        <taxon>Bilophila</taxon>
    </lineage>
</organism>
<reference evidence="2" key="1">
    <citation type="journal article" date="2021" name="PeerJ">
        <title>Extensive microbial diversity within the chicken gut microbiome revealed by metagenomics and culture.</title>
        <authorList>
            <person name="Gilroy R."/>
            <person name="Ravi A."/>
            <person name="Getino M."/>
            <person name="Pursley I."/>
            <person name="Horton D.L."/>
            <person name="Alikhan N.F."/>
            <person name="Baker D."/>
            <person name="Gharbi K."/>
            <person name="Hall N."/>
            <person name="Watson M."/>
            <person name="Adriaenssens E.M."/>
            <person name="Foster-Nyarko E."/>
            <person name="Jarju S."/>
            <person name="Secka A."/>
            <person name="Antonio M."/>
            <person name="Oren A."/>
            <person name="Chaudhuri R.R."/>
            <person name="La Ragione R."/>
            <person name="Hildebrand F."/>
            <person name="Pallen M.J."/>
        </authorList>
    </citation>
    <scope>NUCLEOTIDE SEQUENCE</scope>
    <source>
        <strain evidence="2">ChiSxjej5B17-1746</strain>
    </source>
</reference>
<dbReference type="InterPro" id="IPR001509">
    <property type="entry name" value="Epimerase_deHydtase"/>
</dbReference>
<name>A0A9D1R0L4_9BACT</name>
<dbReference type="InterPro" id="IPR050177">
    <property type="entry name" value="Lipid_A_modif_metabolic_enz"/>
</dbReference>
<protein>
    <submittedName>
        <fullName evidence="2">NAD(P)-dependent oxidoreductase</fullName>
    </submittedName>
</protein>
<evidence type="ECO:0000313" key="3">
    <source>
        <dbReference type="Proteomes" id="UP000824264"/>
    </source>
</evidence>
<evidence type="ECO:0000313" key="2">
    <source>
        <dbReference type="EMBL" id="HIW78760.1"/>
    </source>
</evidence>
<dbReference type="Gene3D" id="3.40.50.720">
    <property type="entry name" value="NAD(P)-binding Rossmann-like Domain"/>
    <property type="match status" value="1"/>
</dbReference>
<evidence type="ECO:0000259" key="1">
    <source>
        <dbReference type="Pfam" id="PF01370"/>
    </source>
</evidence>
<accession>A0A9D1R0L4</accession>
<dbReference type="Pfam" id="PF01370">
    <property type="entry name" value="Epimerase"/>
    <property type="match status" value="1"/>
</dbReference>
<dbReference type="PANTHER" id="PTHR43245:SF13">
    <property type="entry name" value="UDP-D-APIOSE_UDP-D-XYLOSE SYNTHASE 2"/>
    <property type="match status" value="1"/>
</dbReference>
<feature type="domain" description="NAD-dependent epimerase/dehydratase" evidence="1">
    <location>
        <begin position="6"/>
        <end position="204"/>
    </location>
</feature>
<gene>
    <name evidence="2" type="ORF">H9874_06415</name>
</gene>
<proteinExistence type="predicted"/>
<dbReference type="PANTHER" id="PTHR43245">
    <property type="entry name" value="BIFUNCTIONAL POLYMYXIN RESISTANCE PROTEIN ARNA"/>
    <property type="match status" value="1"/>
</dbReference>
<dbReference type="SUPFAM" id="SSF51735">
    <property type="entry name" value="NAD(P)-binding Rossmann-fold domains"/>
    <property type="match status" value="1"/>
</dbReference>
<sequence>MKIVFFGGSGFLGSHVCDKLSDAGHDVTIVDLRPSPYLRPDQKMITGSVLDEDMVNAVVSGADAVFDFAGLADIGESNQKPVETARINVLGNVILLEACRKAGVKRYVFASSLYVYGKSGGFYRCSKQACELYIENYHAMFGLEYTILRYGSLYGPRADRRNAINRFVAEALEKGEITYYGAPTALREYIHVEDAALSTVEILRPEYANENIVLTGDQPMQVGDLFRMIGEMLGKDINIKYQHDPNSGHYQITPYAFMPKVGRKMTPHLSIELGQGVLKVMEEIHQELHPDLKELGGYLMVDKED</sequence>
<reference evidence="2" key="2">
    <citation type="submission" date="2021-04" db="EMBL/GenBank/DDBJ databases">
        <authorList>
            <person name="Gilroy R."/>
        </authorList>
    </citation>
    <scope>NUCLEOTIDE SEQUENCE</scope>
    <source>
        <strain evidence="2">ChiSxjej5B17-1746</strain>
    </source>
</reference>